<name>A0ABS5KH24_9ACTN</name>
<protein>
    <submittedName>
        <fullName evidence="2">Uncharacterized protein</fullName>
    </submittedName>
</protein>
<comment type="caution">
    <text evidence="2">The sequence shown here is derived from an EMBL/GenBank/DDBJ whole genome shotgun (WGS) entry which is preliminary data.</text>
</comment>
<dbReference type="EMBL" id="JAAFYZ010000003">
    <property type="protein sequence ID" value="MBS2545534.1"/>
    <property type="molecule type" value="Genomic_DNA"/>
</dbReference>
<dbReference type="Proteomes" id="UP000730482">
    <property type="component" value="Unassembled WGS sequence"/>
</dbReference>
<evidence type="ECO:0000256" key="1">
    <source>
        <dbReference type="SAM" id="MobiDB-lite"/>
    </source>
</evidence>
<keyword evidence="3" id="KW-1185">Reference proteome</keyword>
<evidence type="ECO:0000313" key="2">
    <source>
        <dbReference type="EMBL" id="MBS2545534.1"/>
    </source>
</evidence>
<evidence type="ECO:0000313" key="3">
    <source>
        <dbReference type="Proteomes" id="UP000730482"/>
    </source>
</evidence>
<accession>A0ABS5KH24</accession>
<feature type="region of interest" description="Disordered" evidence="1">
    <location>
        <begin position="20"/>
        <end position="43"/>
    </location>
</feature>
<sequence>MAVPLPRQDRDAELTRLRQHLVDNGTAPEVRRREPSDGGDIPLHPLLRPLIPGGVLARGTIVSAPPRTGSTFAGNGAISYLTLSLVASATAGGAWVGVIGYPNFGIAAASGLGADLSKVLMLDEPGERWPDATAVLAGAVDLVLLHAPRSPNAAQLRRITNGVRPSNRQRGCVLVVTGLWESAHIALTVRDPQWTGLGDGTGNLGGRRVTISASGRATHGCPRDAELWLPSVLSPVLADQ</sequence>
<proteinExistence type="predicted"/>
<gene>
    <name evidence="2" type="ORF">KGQ19_01490</name>
</gene>
<dbReference type="RefSeq" id="WP_212007198.1">
    <property type="nucleotide sequence ID" value="NZ_JAAFYZ010000003.1"/>
</dbReference>
<organism evidence="2 3">
    <name type="scientific">Catenulispora pinistramenti</name>
    <dbReference type="NCBI Taxonomy" id="2705254"/>
    <lineage>
        <taxon>Bacteria</taxon>
        <taxon>Bacillati</taxon>
        <taxon>Actinomycetota</taxon>
        <taxon>Actinomycetes</taxon>
        <taxon>Catenulisporales</taxon>
        <taxon>Catenulisporaceae</taxon>
        <taxon>Catenulispora</taxon>
    </lineage>
</organism>
<reference evidence="2 3" key="1">
    <citation type="submission" date="2020-02" db="EMBL/GenBank/DDBJ databases">
        <title>Acidophilic actinobacteria isolated from forest soil.</title>
        <authorList>
            <person name="Golinska P."/>
        </authorList>
    </citation>
    <scope>NUCLEOTIDE SEQUENCE [LARGE SCALE GENOMIC DNA]</scope>
    <source>
        <strain evidence="2 3">NL8</strain>
    </source>
</reference>